<evidence type="ECO:0000313" key="5">
    <source>
        <dbReference type="EMBL" id="SUD70083.1"/>
    </source>
</evidence>
<dbReference type="GO" id="GO:0009893">
    <property type="term" value="P:positive regulation of metabolic process"/>
    <property type="evidence" value="ECO:0007669"/>
    <property type="project" value="UniProtKB-ARBA"/>
</dbReference>
<evidence type="ECO:0000256" key="3">
    <source>
        <dbReference type="ARBA" id="ARBA00023163"/>
    </source>
</evidence>
<sequence>MGGASIAQLPQYDLQYHRPTQAIVFPLATGHTRQAIQEAESRVPTPRQFSKKTSTTNMLRLKATAGSPQAPYRVDFVLLKHFSMASFTVAMDVLVTANLLRADSFSFTPLSLDGDRVLSDLGLELVATDLVASELKALDLLIICGGLRTPLKYPELDRLLDDCAAHGKALGGLWNGAWFLGRAGVLDDYGCSIHPEQRASLSERSPQTRITPASFTLDRDRLSAASPNGAMELMLGLVRRLYGDGLAEGVEEILSFSGARYRQVGPGAKKSMSLHLRTIVELMENNLEETLSLDQLAAYSGRSRRQIDRLFQAQLGTSPRRYYMELRITKSRRLLQYSDLSVMEVAVACGFVSVSHFSKCYAAYFGYPPSREQRLGE</sequence>
<dbReference type="GO" id="GO:0043565">
    <property type="term" value="F:sequence-specific DNA binding"/>
    <property type="evidence" value="ECO:0007669"/>
    <property type="project" value="InterPro"/>
</dbReference>
<protein>
    <submittedName>
        <fullName evidence="5">AraC family transcriptional regulator</fullName>
    </submittedName>
</protein>
<dbReference type="PANTHER" id="PTHR43130:SF3">
    <property type="entry name" value="HTH-TYPE TRANSCRIPTIONAL REGULATOR RV1931C"/>
    <property type="match status" value="1"/>
</dbReference>
<dbReference type="Pfam" id="PF12833">
    <property type="entry name" value="HTH_18"/>
    <property type="match status" value="1"/>
</dbReference>
<dbReference type="InterPro" id="IPR018062">
    <property type="entry name" value="HTH_AraC-typ_CS"/>
</dbReference>
<dbReference type="CDD" id="cd03136">
    <property type="entry name" value="GATase1_AraC_ArgR_like"/>
    <property type="match status" value="1"/>
</dbReference>
<dbReference type="SMART" id="SM00342">
    <property type="entry name" value="HTH_ARAC"/>
    <property type="match status" value="1"/>
</dbReference>
<dbReference type="Proteomes" id="UP000254602">
    <property type="component" value="Unassembled WGS sequence"/>
</dbReference>
<dbReference type="InterPro" id="IPR029062">
    <property type="entry name" value="Class_I_gatase-like"/>
</dbReference>
<accession>A0A379KPY6</accession>
<dbReference type="AlphaFoldDB" id="A0A379KPY6"/>
<reference evidence="5 6" key="1">
    <citation type="submission" date="2018-06" db="EMBL/GenBank/DDBJ databases">
        <authorList>
            <consortium name="Pathogen Informatics"/>
            <person name="Doyle S."/>
        </authorList>
    </citation>
    <scope>NUCLEOTIDE SEQUENCE [LARGE SCALE GENOMIC DNA]</scope>
    <source>
        <strain evidence="5 6">NCTC7914</strain>
    </source>
</reference>
<evidence type="ECO:0000256" key="1">
    <source>
        <dbReference type="ARBA" id="ARBA00023015"/>
    </source>
</evidence>
<dbReference type="GO" id="GO:0003700">
    <property type="term" value="F:DNA-binding transcription factor activity"/>
    <property type="evidence" value="ECO:0007669"/>
    <property type="project" value="InterPro"/>
</dbReference>
<dbReference type="Gene3D" id="1.10.10.60">
    <property type="entry name" value="Homeodomain-like"/>
    <property type="match status" value="1"/>
</dbReference>
<dbReference type="PROSITE" id="PS01124">
    <property type="entry name" value="HTH_ARAC_FAMILY_2"/>
    <property type="match status" value="1"/>
</dbReference>
<dbReference type="PROSITE" id="PS00041">
    <property type="entry name" value="HTH_ARAC_FAMILY_1"/>
    <property type="match status" value="1"/>
</dbReference>
<evidence type="ECO:0000256" key="2">
    <source>
        <dbReference type="ARBA" id="ARBA00023125"/>
    </source>
</evidence>
<dbReference type="SUPFAM" id="SSF52317">
    <property type="entry name" value="Class I glutamine amidotransferase-like"/>
    <property type="match status" value="1"/>
</dbReference>
<organism evidence="5 6">
    <name type="scientific">Pseudomonas putida</name>
    <name type="common">Arthrobacter siderocapsulatus</name>
    <dbReference type="NCBI Taxonomy" id="303"/>
    <lineage>
        <taxon>Bacteria</taxon>
        <taxon>Pseudomonadati</taxon>
        <taxon>Pseudomonadota</taxon>
        <taxon>Gammaproteobacteria</taxon>
        <taxon>Pseudomonadales</taxon>
        <taxon>Pseudomonadaceae</taxon>
        <taxon>Pseudomonas</taxon>
    </lineage>
</organism>
<keyword evidence="3" id="KW-0804">Transcription</keyword>
<dbReference type="Gene3D" id="3.40.50.880">
    <property type="match status" value="1"/>
</dbReference>
<proteinExistence type="predicted"/>
<keyword evidence="1" id="KW-0805">Transcription regulation</keyword>
<gene>
    <name evidence="5" type="primary">rhaS_12</name>
    <name evidence="5" type="ORF">NCTC7914_04233</name>
</gene>
<evidence type="ECO:0000259" key="4">
    <source>
        <dbReference type="PROSITE" id="PS01124"/>
    </source>
</evidence>
<dbReference type="InterPro" id="IPR009057">
    <property type="entry name" value="Homeodomain-like_sf"/>
</dbReference>
<dbReference type="SUPFAM" id="SSF46689">
    <property type="entry name" value="Homeodomain-like"/>
    <property type="match status" value="2"/>
</dbReference>
<name>A0A379KPY6_PSEPU</name>
<feature type="domain" description="HTH araC/xylS-type" evidence="4">
    <location>
        <begin position="277"/>
        <end position="375"/>
    </location>
</feature>
<evidence type="ECO:0000313" key="6">
    <source>
        <dbReference type="Proteomes" id="UP000254602"/>
    </source>
</evidence>
<dbReference type="InterPro" id="IPR018060">
    <property type="entry name" value="HTH_AraC"/>
</dbReference>
<dbReference type="PANTHER" id="PTHR43130">
    <property type="entry name" value="ARAC-FAMILY TRANSCRIPTIONAL REGULATOR"/>
    <property type="match status" value="1"/>
</dbReference>
<dbReference type="InterPro" id="IPR052158">
    <property type="entry name" value="INH-QAR"/>
</dbReference>
<dbReference type="EMBL" id="UGUY01000001">
    <property type="protein sequence ID" value="SUD70083.1"/>
    <property type="molecule type" value="Genomic_DNA"/>
</dbReference>
<keyword evidence="2" id="KW-0238">DNA-binding</keyword>